<feature type="binding site" evidence="11">
    <location>
        <begin position="47"/>
        <end position="51"/>
    </location>
    <ligand>
        <name>4-amino-2-methyl-5-(diphosphooxymethyl)pyrimidine</name>
        <dbReference type="ChEBI" id="CHEBI:57841"/>
    </ligand>
</feature>
<feature type="binding site" evidence="11">
    <location>
        <position position="121"/>
    </location>
    <ligand>
        <name>4-amino-2-methyl-5-(diphosphooxymethyl)pyrimidine</name>
        <dbReference type="ChEBI" id="CHEBI:57841"/>
    </ligand>
</feature>
<dbReference type="Proteomes" id="UP000004926">
    <property type="component" value="Chromosome"/>
</dbReference>
<feature type="binding site" evidence="11">
    <location>
        <position position="82"/>
    </location>
    <ligand>
        <name>4-amino-2-methyl-5-(diphosphooxymethyl)pyrimidine</name>
        <dbReference type="ChEBI" id="CHEBI:57841"/>
    </ligand>
</feature>
<comment type="catalytic activity">
    <reaction evidence="7 11 12">
        <text>4-methyl-5-(2-phosphooxyethyl)-thiazole + 4-amino-2-methyl-5-(diphosphooxymethyl)pyrimidine + H(+) = thiamine phosphate + diphosphate</text>
        <dbReference type="Rhea" id="RHEA:22328"/>
        <dbReference type="ChEBI" id="CHEBI:15378"/>
        <dbReference type="ChEBI" id="CHEBI:33019"/>
        <dbReference type="ChEBI" id="CHEBI:37575"/>
        <dbReference type="ChEBI" id="CHEBI:57841"/>
        <dbReference type="ChEBI" id="CHEBI:58296"/>
        <dbReference type="EC" id="2.5.1.3"/>
    </reaction>
</comment>
<evidence type="ECO:0000256" key="6">
    <source>
        <dbReference type="ARBA" id="ARBA00022977"/>
    </source>
</evidence>
<comment type="caution">
    <text evidence="11">Lacks conserved residue(s) required for the propagation of feature annotation.</text>
</comment>
<evidence type="ECO:0000313" key="16">
    <source>
        <dbReference type="Proteomes" id="UP000004926"/>
    </source>
</evidence>
<accession>H5X000</accession>
<evidence type="ECO:0000256" key="13">
    <source>
        <dbReference type="RuleBase" id="RU004253"/>
    </source>
</evidence>
<dbReference type="GO" id="GO:0005737">
    <property type="term" value="C:cytoplasm"/>
    <property type="evidence" value="ECO:0007669"/>
    <property type="project" value="TreeGrafter"/>
</dbReference>
<evidence type="ECO:0000256" key="9">
    <source>
        <dbReference type="ARBA" id="ARBA00047883"/>
    </source>
</evidence>
<keyword evidence="6 11" id="KW-0784">Thiamine biosynthesis</keyword>
<sequence>MPGLNGDQIRQRLAEARLYLCTDARRDRGDLAEFADAALAGGVDIIQLRDKNDGTLEAGEEIEALEVLARACAKHGALLSVNDRADIALAVQADVLHLGQDDLPVSVARRILGDDPVIGRSTHSLEEARLAATEDGVDYFCVGPCWPTPTKPGRPAPGLELIRAVAQGIDTTRPWFAIGGIDERRVGEVVAAGARRAVVVRAITEAEDPAAAATALRQALQPDSR</sequence>
<evidence type="ECO:0000256" key="11">
    <source>
        <dbReference type="HAMAP-Rule" id="MF_00097"/>
    </source>
</evidence>
<dbReference type="PANTHER" id="PTHR20857">
    <property type="entry name" value="THIAMINE-PHOSPHATE PYROPHOSPHORYLASE"/>
    <property type="match status" value="1"/>
</dbReference>
<feature type="binding site" evidence="11">
    <location>
        <position position="151"/>
    </location>
    <ligand>
        <name>4-amino-2-methyl-5-(diphosphooxymethyl)pyrimidine</name>
        <dbReference type="ChEBI" id="CHEBI:57841"/>
    </ligand>
</feature>
<dbReference type="PANTHER" id="PTHR20857:SF15">
    <property type="entry name" value="THIAMINE-PHOSPHATE SYNTHASE"/>
    <property type="match status" value="1"/>
</dbReference>
<evidence type="ECO:0000256" key="3">
    <source>
        <dbReference type="ARBA" id="ARBA00022679"/>
    </source>
</evidence>
<evidence type="ECO:0000313" key="15">
    <source>
        <dbReference type="EMBL" id="EHR52996.1"/>
    </source>
</evidence>
<dbReference type="FunFam" id="3.20.20.70:FF:000178">
    <property type="entry name" value="Thiamine-phosphate synthase"/>
    <property type="match status" value="1"/>
</dbReference>
<evidence type="ECO:0000256" key="7">
    <source>
        <dbReference type="ARBA" id="ARBA00047334"/>
    </source>
</evidence>
<dbReference type="STRING" id="882083.SacmaDRAFT_4822"/>
<evidence type="ECO:0000256" key="5">
    <source>
        <dbReference type="ARBA" id="ARBA00022842"/>
    </source>
</evidence>
<evidence type="ECO:0000256" key="12">
    <source>
        <dbReference type="RuleBase" id="RU003826"/>
    </source>
</evidence>
<comment type="catalytic activity">
    <reaction evidence="9 11 12">
        <text>2-[(2R,5Z)-2-carboxy-4-methylthiazol-5(2H)-ylidene]ethyl phosphate + 4-amino-2-methyl-5-(diphosphooxymethyl)pyrimidine + 2 H(+) = thiamine phosphate + CO2 + diphosphate</text>
        <dbReference type="Rhea" id="RHEA:47844"/>
        <dbReference type="ChEBI" id="CHEBI:15378"/>
        <dbReference type="ChEBI" id="CHEBI:16526"/>
        <dbReference type="ChEBI" id="CHEBI:33019"/>
        <dbReference type="ChEBI" id="CHEBI:37575"/>
        <dbReference type="ChEBI" id="CHEBI:57841"/>
        <dbReference type="ChEBI" id="CHEBI:62899"/>
        <dbReference type="EC" id="2.5.1.3"/>
    </reaction>
</comment>
<dbReference type="NCBIfam" id="TIGR00693">
    <property type="entry name" value="thiE"/>
    <property type="match status" value="1"/>
</dbReference>
<dbReference type="Gene3D" id="3.20.20.70">
    <property type="entry name" value="Aldolase class I"/>
    <property type="match status" value="1"/>
</dbReference>
<dbReference type="InterPro" id="IPR022998">
    <property type="entry name" value="ThiamineP_synth_TenI"/>
</dbReference>
<keyword evidence="3 11" id="KW-0808">Transferase</keyword>
<keyword evidence="4 11" id="KW-0479">Metal-binding</keyword>
<comment type="similarity">
    <text evidence="10 11 12">Belongs to the thiamine-phosphate synthase family.</text>
</comment>
<dbReference type="InterPro" id="IPR013785">
    <property type="entry name" value="Aldolase_TIM"/>
</dbReference>
<protein>
    <recommendedName>
        <fullName evidence="11">Thiamine-phosphate synthase</fullName>
        <shortName evidence="11">TP synthase</shortName>
        <shortName evidence="11">TPS</shortName>
        <ecNumber evidence="11">2.5.1.3</ecNumber>
    </recommendedName>
    <alternativeName>
        <fullName evidence="11">Thiamine-phosphate pyrophosphorylase</fullName>
        <shortName evidence="11">TMP pyrophosphorylase</shortName>
        <shortName evidence="11">TMP-PPase</shortName>
    </alternativeName>
</protein>
<dbReference type="CDD" id="cd00564">
    <property type="entry name" value="TMP_TenI"/>
    <property type="match status" value="1"/>
</dbReference>
<dbReference type="SUPFAM" id="SSF51391">
    <property type="entry name" value="Thiamin phosphate synthase"/>
    <property type="match status" value="1"/>
</dbReference>
<evidence type="ECO:0000256" key="4">
    <source>
        <dbReference type="ARBA" id="ARBA00022723"/>
    </source>
</evidence>
<comment type="function">
    <text evidence="1 11">Condenses 4-methyl-5-(beta-hydroxyethyl)thiazole monophosphate (THZ-P) and 2-methyl-4-amino-5-hydroxymethyl pyrimidine pyrophosphate (HMP-PP) to form thiamine monophosphate (TMP).</text>
</comment>
<evidence type="ECO:0000256" key="2">
    <source>
        <dbReference type="ARBA" id="ARBA00005165"/>
    </source>
</evidence>
<dbReference type="EC" id="2.5.1.3" evidence="11"/>
<feature type="binding site" evidence="11">
    <location>
        <position position="102"/>
    </location>
    <ligand>
        <name>Mg(2+)</name>
        <dbReference type="ChEBI" id="CHEBI:18420"/>
    </ligand>
</feature>
<comment type="cofactor">
    <cofactor evidence="11">
        <name>Mg(2+)</name>
        <dbReference type="ChEBI" id="CHEBI:18420"/>
    </cofactor>
    <text evidence="11">Binds 1 Mg(2+) ion per subunit.</text>
</comment>
<evidence type="ECO:0000256" key="10">
    <source>
        <dbReference type="ARBA" id="ARBA00061123"/>
    </source>
</evidence>
<dbReference type="GO" id="GO:0000287">
    <property type="term" value="F:magnesium ion binding"/>
    <property type="evidence" value="ECO:0007669"/>
    <property type="project" value="UniProtKB-UniRule"/>
</dbReference>
<dbReference type="eggNOG" id="COG0352">
    <property type="taxonomic scope" value="Bacteria"/>
</dbReference>
<dbReference type="GO" id="GO:0009228">
    <property type="term" value="P:thiamine biosynthetic process"/>
    <property type="evidence" value="ECO:0007669"/>
    <property type="project" value="UniProtKB-KW"/>
</dbReference>
<evidence type="ECO:0000256" key="1">
    <source>
        <dbReference type="ARBA" id="ARBA00003814"/>
    </source>
</evidence>
<dbReference type="InterPro" id="IPR034291">
    <property type="entry name" value="TMP_synthase"/>
</dbReference>
<feature type="domain" description="Thiamine phosphate synthase/TenI" evidence="14">
    <location>
        <begin position="18"/>
        <end position="203"/>
    </location>
</feature>
<name>H5X000_9PSEU</name>
<comment type="pathway">
    <text evidence="2 11 13">Cofactor biosynthesis; thiamine diphosphate biosynthesis; thiamine phosphate from 4-amino-2-methyl-5-diphosphomethylpyrimidine and 4-methyl-5-(2-phosphoethyl)-thiazole: step 1/1.</text>
</comment>
<feature type="binding site" evidence="11">
    <location>
        <begin position="148"/>
        <end position="150"/>
    </location>
    <ligand>
        <name>2-[(2R,5Z)-2-carboxy-4-methylthiazol-5(2H)-ylidene]ethyl phosphate</name>
        <dbReference type="ChEBI" id="CHEBI:62899"/>
    </ligand>
</feature>
<dbReference type="UniPathway" id="UPA00060">
    <property type="reaction ID" value="UER00141"/>
</dbReference>
<organism evidence="15 16">
    <name type="scientific">Saccharomonospora marina XMU15</name>
    <dbReference type="NCBI Taxonomy" id="882083"/>
    <lineage>
        <taxon>Bacteria</taxon>
        <taxon>Bacillati</taxon>
        <taxon>Actinomycetota</taxon>
        <taxon>Actinomycetes</taxon>
        <taxon>Pseudonocardiales</taxon>
        <taxon>Pseudonocardiaceae</taxon>
        <taxon>Saccharomonospora</taxon>
    </lineage>
</organism>
<feature type="binding site" evidence="11">
    <location>
        <position position="180"/>
    </location>
    <ligand>
        <name>2-[(2R,5Z)-2-carboxy-4-methylthiazol-5(2H)-ylidene]ethyl phosphate</name>
        <dbReference type="ChEBI" id="CHEBI:62899"/>
    </ligand>
</feature>
<dbReference type="InterPro" id="IPR036206">
    <property type="entry name" value="ThiamineP_synth_sf"/>
</dbReference>
<evidence type="ECO:0000256" key="8">
    <source>
        <dbReference type="ARBA" id="ARBA00047851"/>
    </source>
</evidence>
<dbReference type="Pfam" id="PF02581">
    <property type="entry name" value="TMP-TENI"/>
    <property type="match status" value="1"/>
</dbReference>
<dbReference type="GO" id="GO:0009229">
    <property type="term" value="P:thiamine diphosphate biosynthetic process"/>
    <property type="evidence" value="ECO:0007669"/>
    <property type="project" value="UniProtKB-UniRule"/>
</dbReference>
<dbReference type="GO" id="GO:0004789">
    <property type="term" value="F:thiamine-phosphate diphosphorylase activity"/>
    <property type="evidence" value="ECO:0007669"/>
    <property type="project" value="UniProtKB-UniRule"/>
</dbReference>
<reference evidence="15 16" key="1">
    <citation type="journal article" date="2012" name="Stand. Genomic Sci.">
        <title>Genome sequence of the ocean sediment bacterium Saccharomonospora marina type strain (XMU15(T)).</title>
        <authorList>
            <person name="Klenk H.P."/>
            <person name="Lu M."/>
            <person name="Lucas S."/>
            <person name="Lapidus A."/>
            <person name="Copeland A."/>
            <person name="Pitluck S."/>
            <person name="Goodwin L.A."/>
            <person name="Han C."/>
            <person name="Tapia R."/>
            <person name="Brambilla E.M."/>
            <person name="Potter G."/>
            <person name="Land M."/>
            <person name="Ivanova N."/>
            <person name="Rohde M."/>
            <person name="Goker M."/>
            <person name="Detter J.C."/>
            <person name="Li W.J."/>
            <person name="Kyrpides N.C."/>
            <person name="Woyke T."/>
        </authorList>
    </citation>
    <scope>NUCLEOTIDE SEQUENCE [LARGE SCALE GENOMIC DNA]</scope>
    <source>
        <strain evidence="15 16">XMU15</strain>
    </source>
</reference>
<dbReference type="EMBL" id="CM001439">
    <property type="protein sequence ID" value="EHR52996.1"/>
    <property type="molecule type" value="Genomic_DNA"/>
</dbReference>
<keyword evidence="5 11" id="KW-0460">Magnesium</keyword>
<proteinExistence type="inferred from homology"/>
<dbReference type="RefSeq" id="WP_009156374.1">
    <property type="nucleotide sequence ID" value="NZ_CM001439.1"/>
</dbReference>
<dbReference type="HAMAP" id="MF_00097">
    <property type="entry name" value="TMP_synthase"/>
    <property type="match status" value="1"/>
</dbReference>
<evidence type="ECO:0000259" key="14">
    <source>
        <dbReference type="Pfam" id="PF02581"/>
    </source>
</evidence>
<feature type="binding site" evidence="11">
    <location>
        <position position="83"/>
    </location>
    <ligand>
        <name>Mg(2+)</name>
        <dbReference type="ChEBI" id="CHEBI:18420"/>
    </ligand>
</feature>
<comment type="catalytic activity">
    <reaction evidence="8 11 12">
        <text>2-(2-carboxy-4-methylthiazol-5-yl)ethyl phosphate + 4-amino-2-methyl-5-(diphosphooxymethyl)pyrimidine + 2 H(+) = thiamine phosphate + CO2 + diphosphate</text>
        <dbReference type="Rhea" id="RHEA:47848"/>
        <dbReference type="ChEBI" id="CHEBI:15378"/>
        <dbReference type="ChEBI" id="CHEBI:16526"/>
        <dbReference type="ChEBI" id="CHEBI:33019"/>
        <dbReference type="ChEBI" id="CHEBI:37575"/>
        <dbReference type="ChEBI" id="CHEBI:57841"/>
        <dbReference type="ChEBI" id="CHEBI:62890"/>
        <dbReference type="EC" id="2.5.1.3"/>
    </reaction>
</comment>
<gene>
    <name evidence="11" type="primary">thiE</name>
    <name evidence="15" type="ORF">SacmaDRAFT_4822</name>
</gene>
<dbReference type="OrthoDB" id="3243336at2"/>
<dbReference type="AlphaFoldDB" id="H5X000"/>
<keyword evidence="16" id="KW-1185">Reference proteome</keyword>
<dbReference type="HOGENOM" id="CLU_018272_3_0_11"/>